<dbReference type="EMBL" id="BDIP01009829">
    <property type="protein sequence ID" value="GCA65115.1"/>
    <property type="molecule type" value="Genomic_DNA"/>
</dbReference>
<dbReference type="GO" id="GO:0008234">
    <property type="term" value="F:cysteine-type peptidase activity"/>
    <property type="evidence" value="ECO:0007669"/>
    <property type="project" value="InterPro"/>
</dbReference>
<evidence type="ECO:0000313" key="3">
    <source>
        <dbReference type="EMBL" id="GCA65115.1"/>
    </source>
</evidence>
<accession>A0A391NVD9</accession>
<feature type="region of interest" description="Disordered" evidence="1">
    <location>
        <begin position="87"/>
        <end position="106"/>
    </location>
</feature>
<protein>
    <recommendedName>
        <fullName evidence="2">Peptidase C1A papain C-terminal domain-containing protein</fullName>
    </recommendedName>
</protein>
<dbReference type="AlphaFoldDB" id="A0A391NVD9"/>
<dbReference type="SUPFAM" id="SSF54001">
    <property type="entry name" value="Cysteine proteinases"/>
    <property type="match status" value="1"/>
</dbReference>
<name>A0A391NVD9_9EUKA</name>
<dbReference type="InterPro" id="IPR038765">
    <property type="entry name" value="Papain-like_cys_pep_sf"/>
</dbReference>
<organism evidence="3 4">
    <name type="scientific">Kipferlia bialata</name>
    <dbReference type="NCBI Taxonomy" id="797122"/>
    <lineage>
        <taxon>Eukaryota</taxon>
        <taxon>Metamonada</taxon>
        <taxon>Carpediemonas-like organisms</taxon>
        <taxon>Kipferlia</taxon>
    </lineage>
</organism>
<proteinExistence type="predicted"/>
<evidence type="ECO:0000256" key="1">
    <source>
        <dbReference type="SAM" id="MobiDB-lite"/>
    </source>
</evidence>
<dbReference type="Pfam" id="PF00112">
    <property type="entry name" value="Peptidase_C1"/>
    <property type="match status" value="1"/>
</dbReference>
<feature type="non-terminal residue" evidence="3">
    <location>
        <position position="128"/>
    </location>
</feature>
<sequence>MSHGPLLAIVPVYSDLLGYTATGTDTESLGDHLVSIVGWGQEETGEGESVPYWVCRYAYGQDGYIRVHVGGVRPLIGVPTLSPLPYPSSDQSKSLSSPSPPMVSMGVKSSLYEQLADAPTWIHPSTSP</sequence>
<evidence type="ECO:0000313" key="4">
    <source>
        <dbReference type="Proteomes" id="UP000265618"/>
    </source>
</evidence>
<dbReference type="GO" id="GO:0006508">
    <property type="term" value="P:proteolysis"/>
    <property type="evidence" value="ECO:0007669"/>
    <property type="project" value="InterPro"/>
</dbReference>
<dbReference type="Gene3D" id="3.90.70.10">
    <property type="entry name" value="Cysteine proteinases"/>
    <property type="match status" value="1"/>
</dbReference>
<feature type="domain" description="Peptidase C1A papain C-terminal" evidence="2">
    <location>
        <begin position="2"/>
        <end position="69"/>
    </location>
</feature>
<gene>
    <name evidence="3" type="ORF">KIPB_016289</name>
</gene>
<dbReference type="InterPro" id="IPR000668">
    <property type="entry name" value="Peptidase_C1A_C"/>
</dbReference>
<evidence type="ECO:0000259" key="2">
    <source>
        <dbReference type="Pfam" id="PF00112"/>
    </source>
</evidence>
<comment type="caution">
    <text evidence="3">The sequence shown here is derived from an EMBL/GenBank/DDBJ whole genome shotgun (WGS) entry which is preliminary data.</text>
</comment>
<dbReference type="Proteomes" id="UP000265618">
    <property type="component" value="Unassembled WGS sequence"/>
</dbReference>
<reference evidence="3 4" key="1">
    <citation type="journal article" date="2018" name="PLoS ONE">
        <title>The draft genome of Kipferlia bialata reveals reductive genome evolution in fornicate parasites.</title>
        <authorList>
            <person name="Tanifuji G."/>
            <person name="Takabayashi S."/>
            <person name="Kume K."/>
            <person name="Takagi M."/>
            <person name="Nakayama T."/>
            <person name="Kamikawa R."/>
            <person name="Inagaki Y."/>
            <person name="Hashimoto T."/>
        </authorList>
    </citation>
    <scope>NUCLEOTIDE SEQUENCE [LARGE SCALE GENOMIC DNA]</scope>
    <source>
        <strain evidence="3">NY0173</strain>
    </source>
</reference>
<keyword evidence="4" id="KW-1185">Reference proteome</keyword>